<organism evidence="2 3">
    <name type="scientific">Chrysochromulina tobinii</name>
    <dbReference type="NCBI Taxonomy" id="1460289"/>
    <lineage>
        <taxon>Eukaryota</taxon>
        <taxon>Haptista</taxon>
        <taxon>Haptophyta</taxon>
        <taxon>Prymnesiophyceae</taxon>
        <taxon>Prymnesiales</taxon>
        <taxon>Chrysochromulinaceae</taxon>
        <taxon>Chrysochromulina</taxon>
    </lineage>
</organism>
<proteinExistence type="predicted"/>
<name>A0A0M0K1N1_9EUKA</name>
<feature type="chain" id="PRO_5005602292" description="Secreted protein" evidence="1">
    <location>
        <begin position="32"/>
        <end position="75"/>
    </location>
</feature>
<dbReference type="EMBL" id="JWZX01001762">
    <property type="protein sequence ID" value="KOO32477.1"/>
    <property type="molecule type" value="Genomic_DNA"/>
</dbReference>
<sequence>MSPCSRTCRSACAVQLVSLVLLSPLIDAIDATPVCRERARMREIEDGVCGAHRGNALDHSCRRRASRPRCLAKID</sequence>
<feature type="signal peptide" evidence="1">
    <location>
        <begin position="1"/>
        <end position="31"/>
    </location>
</feature>
<keyword evidence="3" id="KW-1185">Reference proteome</keyword>
<evidence type="ECO:0000256" key="1">
    <source>
        <dbReference type="SAM" id="SignalP"/>
    </source>
</evidence>
<gene>
    <name evidence="2" type="ORF">Ctob_007440</name>
</gene>
<reference evidence="3" key="1">
    <citation type="journal article" date="2015" name="PLoS Genet.">
        <title>Genome Sequence and Transcriptome Analyses of Chrysochromulina tobin: Metabolic Tools for Enhanced Algal Fitness in the Prominent Order Prymnesiales (Haptophyceae).</title>
        <authorList>
            <person name="Hovde B.T."/>
            <person name="Deodato C.R."/>
            <person name="Hunsperger H.M."/>
            <person name="Ryken S.A."/>
            <person name="Yost W."/>
            <person name="Jha R.K."/>
            <person name="Patterson J."/>
            <person name="Monnat R.J. Jr."/>
            <person name="Barlow S.B."/>
            <person name="Starkenburg S.R."/>
            <person name="Cattolico R.A."/>
        </authorList>
    </citation>
    <scope>NUCLEOTIDE SEQUENCE</scope>
    <source>
        <strain evidence="3">CCMP291</strain>
    </source>
</reference>
<accession>A0A0M0K1N1</accession>
<evidence type="ECO:0008006" key="4">
    <source>
        <dbReference type="Google" id="ProtNLM"/>
    </source>
</evidence>
<dbReference type="Proteomes" id="UP000037460">
    <property type="component" value="Unassembled WGS sequence"/>
</dbReference>
<dbReference type="AlphaFoldDB" id="A0A0M0K1N1"/>
<protein>
    <recommendedName>
        <fullName evidence="4">Secreted protein</fullName>
    </recommendedName>
</protein>
<comment type="caution">
    <text evidence="2">The sequence shown here is derived from an EMBL/GenBank/DDBJ whole genome shotgun (WGS) entry which is preliminary data.</text>
</comment>
<evidence type="ECO:0000313" key="3">
    <source>
        <dbReference type="Proteomes" id="UP000037460"/>
    </source>
</evidence>
<evidence type="ECO:0000313" key="2">
    <source>
        <dbReference type="EMBL" id="KOO32477.1"/>
    </source>
</evidence>
<keyword evidence="1" id="KW-0732">Signal</keyword>